<reference evidence="3" key="1">
    <citation type="submission" date="2022-07" db="EMBL/GenBank/DDBJ databases">
        <title>Genome Sequence of Physisporinus lineatus.</title>
        <authorList>
            <person name="Buettner E."/>
        </authorList>
    </citation>
    <scope>NUCLEOTIDE SEQUENCE</scope>
    <source>
        <strain evidence="3">VT162</strain>
    </source>
</reference>
<evidence type="ECO:0000313" key="3">
    <source>
        <dbReference type="EMBL" id="KAJ3489394.1"/>
    </source>
</evidence>
<dbReference type="InterPro" id="IPR036047">
    <property type="entry name" value="F-box-like_dom_sf"/>
</dbReference>
<evidence type="ECO:0000259" key="2">
    <source>
        <dbReference type="PROSITE" id="PS50181"/>
    </source>
</evidence>
<protein>
    <recommendedName>
        <fullName evidence="2">F-box domain-containing protein</fullName>
    </recommendedName>
</protein>
<feature type="region of interest" description="Disordered" evidence="1">
    <location>
        <begin position="165"/>
        <end position="252"/>
    </location>
</feature>
<comment type="caution">
    <text evidence="3">The sequence shown here is derived from an EMBL/GenBank/DDBJ whole genome shotgun (WGS) entry which is preliminary data.</text>
</comment>
<dbReference type="Proteomes" id="UP001212997">
    <property type="component" value="Unassembled WGS sequence"/>
</dbReference>
<feature type="compositionally biased region" description="Low complexity" evidence="1">
    <location>
        <begin position="165"/>
        <end position="179"/>
    </location>
</feature>
<feature type="region of interest" description="Disordered" evidence="1">
    <location>
        <begin position="44"/>
        <end position="87"/>
    </location>
</feature>
<feature type="compositionally biased region" description="Basic and acidic residues" evidence="1">
    <location>
        <begin position="191"/>
        <end position="222"/>
    </location>
</feature>
<dbReference type="InterPro" id="IPR001810">
    <property type="entry name" value="F-box_dom"/>
</dbReference>
<dbReference type="Pfam" id="PF12937">
    <property type="entry name" value="F-box-like"/>
    <property type="match status" value="1"/>
</dbReference>
<keyword evidence="4" id="KW-1185">Reference proteome</keyword>
<dbReference type="EMBL" id="JANAWD010000046">
    <property type="protein sequence ID" value="KAJ3489394.1"/>
    <property type="molecule type" value="Genomic_DNA"/>
</dbReference>
<sequence>MSLLQDVLRTKTLDSLEKKLMKATINGRISPDDDDYELINVISLPGTPASRSRPSSRPTSRPSSRATSPTRRALRATPQRPSSDPLRAFPTEITQKIFGRLSVKELAKCSRVSKKWSKSQTINYVWFQHYRKENFHDDSLPAGKWTKRESKQNWRTTYISTLSSRSPSLGPLSPSNHSSRSNAGSGYQTPREIKEEKWRSEAEASAKPSKLEMREMYKELGGRKMRGKGKVASVGAGSGGRDRGGWGEDDGW</sequence>
<evidence type="ECO:0000313" key="4">
    <source>
        <dbReference type="Proteomes" id="UP001212997"/>
    </source>
</evidence>
<dbReference type="PROSITE" id="PS50181">
    <property type="entry name" value="FBOX"/>
    <property type="match status" value="1"/>
</dbReference>
<feature type="domain" description="F-box" evidence="2">
    <location>
        <begin position="83"/>
        <end position="133"/>
    </location>
</feature>
<gene>
    <name evidence="3" type="ORF">NLI96_g2170</name>
</gene>
<dbReference type="AlphaFoldDB" id="A0AAD5YM95"/>
<dbReference type="Gene3D" id="1.20.1280.50">
    <property type="match status" value="1"/>
</dbReference>
<name>A0AAD5YM95_9APHY</name>
<accession>A0AAD5YM95</accession>
<dbReference type="SMART" id="SM00256">
    <property type="entry name" value="FBOX"/>
    <property type="match status" value="1"/>
</dbReference>
<proteinExistence type="predicted"/>
<feature type="compositionally biased region" description="Low complexity" evidence="1">
    <location>
        <begin position="47"/>
        <end position="78"/>
    </location>
</feature>
<dbReference type="SUPFAM" id="SSF81383">
    <property type="entry name" value="F-box domain"/>
    <property type="match status" value="1"/>
</dbReference>
<evidence type="ECO:0000256" key="1">
    <source>
        <dbReference type="SAM" id="MobiDB-lite"/>
    </source>
</evidence>
<organism evidence="3 4">
    <name type="scientific">Meripilus lineatus</name>
    <dbReference type="NCBI Taxonomy" id="2056292"/>
    <lineage>
        <taxon>Eukaryota</taxon>
        <taxon>Fungi</taxon>
        <taxon>Dikarya</taxon>
        <taxon>Basidiomycota</taxon>
        <taxon>Agaricomycotina</taxon>
        <taxon>Agaricomycetes</taxon>
        <taxon>Polyporales</taxon>
        <taxon>Meripilaceae</taxon>
        <taxon>Meripilus</taxon>
    </lineage>
</organism>